<reference evidence="1" key="1">
    <citation type="submission" date="2021-01" db="EMBL/GenBank/DDBJ databases">
        <title>Adiantum capillus-veneris genome.</title>
        <authorList>
            <person name="Fang Y."/>
            <person name="Liao Q."/>
        </authorList>
    </citation>
    <scope>NUCLEOTIDE SEQUENCE</scope>
    <source>
        <strain evidence="1">H3</strain>
        <tissue evidence="1">Leaf</tissue>
    </source>
</reference>
<comment type="caution">
    <text evidence="1">The sequence shown here is derived from an EMBL/GenBank/DDBJ whole genome shotgun (WGS) entry which is preliminary data.</text>
</comment>
<organism evidence="1 2">
    <name type="scientific">Adiantum capillus-veneris</name>
    <name type="common">Maidenhair fern</name>
    <dbReference type="NCBI Taxonomy" id="13818"/>
    <lineage>
        <taxon>Eukaryota</taxon>
        <taxon>Viridiplantae</taxon>
        <taxon>Streptophyta</taxon>
        <taxon>Embryophyta</taxon>
        <taxon>Tracheophyta</taxon>
        <taxon>Polypodiopsida</taxon>
        <taxon>Polypodiidae</taxon>
        <taxon>Polypodiales</taxon>
        <taxon>Pteridineae</taxon>
        <taxon>Pteridaceae</taxon>
        <taxon>Vittarioideae</taxon>
        <taxon>Adiantum</taxon>
    </lineage>
</organism>
<name>A0A9D4U1R8_ADICA</name>
<keyword evidence="2" id="KW-1185">Reference proteome</keyword>
<sequence>MVQPNCIDLWKCRMSRYGSLQANGKNLEQIFDGARSQVHRVGVVASQNCKCFFAITGGRRKCLYIISLGTRQGVLDAGAMKFLIWDLGQAVCTTLDYQEVYSKRGIE</sequence>
<gene>
    <name evidence="1" type="ORF">GOP47_0026066</name>
</gene>
<dbReference type="EMBL" id="JABFUD020000025">
    <property type="protein sequence ID" value="KAI5059747.1"/>
    <property type="molecule type" value="Genomic_DNA"/>
</dbReference>
<evidence type="ECO:0000313" key="2">
    <source>
        <dbReference type="Proteomes" id="UP000886520"/>
    </source>
</evidence>
<proteinExistence type="predicted"/>
<accession>A0A9D4U1R8</accession>
<protein>
    <submittedName>
        <fullName evidence="1">Uncharacterized protein</fullName>
    </submittedName>
</protein>
<dbReference type="AlphaFoldDB" id="A0A9D4U1R8"/>
<evidence type="ECO:0000313" key="1">
    <source>
        <dbReference type="EMBL" id="KAI5059747.1"/>
    </source>
</evidence>
<dbReference type="Proteomes" id="UP000886520">
    <property type="component" value="Chromosome 25"/>
</dbReference>